<keyword evidence="1" id="KW-0436">Ligase</keyword>
<keyword evidence="2" id="KW-1185">Reference proteome</keyword>
<protein>
    <submittedName>
        <fullName evidence="1">Glutamine-hydrolyzing GMP synthase</fullName>
        <ecNumber evidence="1">6.3.5.2</ecNumber>
    </submittedName>
</protein>
<evidence type="ECO:0000313" key="1">
    <source>
        <dbReference type="EMBL" id="MDL0082168.1"/>
    </source>
</evidence>
<dbReference type="EC" id="6.3.5.2" evidence="1"/>
<dbReference type="Proteomes" id="UP001173802">
    <property type="component" value="Unassembled WGS sequence"/>
</dbReference>
<name>A0ACC6FSJ1_9HELI</name>
<accession>A0ACC6FSJ1</accession>
<gene>
    <name evidence="1" type="primary">guaA</name>
    <name evidence="1" type="ORF">NYG90_05690</name>
</gene>
<organism evidence="1 2">
    <name type="scientific">Helicobacter zhangjianzhongii</name>
    <dbReference type="NCBI Taxonomy" id="2974574"/>
    <lineage>
        <taxon>Bacteria</taxon>
        <taxon>Pseudomonadati</taxon>
        <taxon>Campylobacterota</taxon>
        <taxon>Epsilonproteobacteria</taxon>
        <taxon>Campylobacterales</taxon>
        <taxon>Helicobacteraceae</taxon>
        <taxon>Helicobacter</taxon>
    </lineage>
</organism>
<evidence type="ECO:0000313" key="2">
    <source>
        <dbReference type="Proteomes" id="UP001173802"/>
    </source>
</evidence>
<proteinExistence type="predicted"/>
<reference evidence="1 2" key="1">
    <citation type="journal article" date="2023" name="Microorganisms">
        <title>Isolation and Genomic Characteristics of Cat-Borne Campylobacter felis sp. nov. and Sheep-Borne Campylobacter ovis sp. nov.</title>
        <authorList>
            <person name="Wang H."/>
            <person name="Li Y."/>
            <person name="Gu Y."/>
            <person name="Zhou G."/>
            <person name="Chen X."/>
            <person name="Zhang X."/>
            <person name="Shao Z."/>
            <person name="Zhang J."/>
            <person name="Zhang M."/>
        </authorList>
    </citation>
    <scope>NUCLEOTIDE SEQUENCE [LARGE SCALE GENOMIC DNA]</scope>
    <source>
        <strain evidence="1 2">XJK30-2</strain>
    </source>
</reference>
<sequence>MLHSPHTHSVEILVLDFGSQYTQLIARRLREYGVYTEIVPYFEKLDSIKSKNPKGIILSGGPASVYEEGAYKPDSRVFELNIPVLGICYGMQYIAHFFGGSVVRAEAQEFGKAVLEIADSSVELFKGVKQDSIVWMSHADKVESVPSGFVELAKSGNTHYCAIADFTRRVYALQFHPEVVHSECGGEILKNFAVGICGADTSWNMRNFAESEIVKLREKVLGETCGNGADFVSILETPRTYLRPYRLDDLEDLHKILDEKTMYAWGHAFSKQECKDWIEQQLQRYQKYGFGLWAVVDKASGEIIGNAGLNYENIMLVSDETKVDEVDSSGEYQCEILELGYIINHRFWGQGLGLEVARACAEYAFSKLGVKELYCLIKEDNAPSLKLAKKLGMRVVGKNIKHYKGQELAHFVLKTNELVLCTKGENFNQKCEVRVESNMERFAKDSKPTQEKSQEKGLKSNAEGFAMRNRGFQGGGEGSLLNINDQADNAESAISHAKPTQKVLCAVSGGVDSSVVATLLYRAIGENLIPVFVDTGLLRKGEREAVEEMFRENLKVPLIVADAKELFLGRLKGVTEPEQKRKIIGETFIEVFEAEAKKHNTKGEIKFLAQGTLYPDVIESVSVKGPSKTIKSHHNVGGLPEWMKFELIEPLRELFKDEVRALGRELGMPESMLMRHPFPGPGLAIRIMGEVNAADLEILKEADSIFIEELHKWGLYDSVWQAFCVLLNVRSVGVMGDNRTYDNTICVRAVEAMDGMTASFSHLPHAFLESVSNRIINEVAGINRVVYDITSKPPGTIEWE</sequence>
<dbReference type="EMBL" id="JANURN010000004">
    <property type="protein sequence ID" value="MDL0082168.1"/>
    <property type="molecule type" value="Genomic_DNA"/>
</dbReference>
<comment type="caution">
    <text evidence="1">The sequence shown here is derived from an EMBL/GenBank/DDBJ whole genome shotgun (WGS) entry which is preliminary data.</text>
</comment>